<gene>
    <name evidence="2" type="primary">LOC105173820</name>
</gene>
<dbReference type="Proteomes" id="UP000504604">
    <property type="component" value="Linkage group LG11"/>
</dbReference>
<proteinExistence type="predicted"/>
<evidence type="ECO:0000313" key="1">
    <source>
        <dbReference type="Proteomes" id="UP000504604"/>
    </source>
</evidence>
<dbReference type="OrthoDB" id="1748995at2759"/>
<reference evidence="2" key="1">
    <citation type="submission" date="2025-08" db="UniProtKB">
        <authorList>
            <consortium name="RefSeq"/>
        </authorList>
    </citation>
    <scope>IDENTIFICATION</scope>
</reference>
<dbReference type="AlphaFoldDB" id="A0A6I9U8G0"/>
<dbReference type="PANTHER" id="PTHR31635:SF196">
    <property type="entry name" value="REVERSE TRANSCRIPTASE DOMAIN-CONTAINING PROTEIN-RELATED"/>
    <property type="match status" value="1"/>
</dbReference>
<dbReference type="RefSeq" id="XP_011094002.1">
    <property type="nucleotide sequence ID" value="XM_011095700.1"/>
</dbReference>
<sequence length="173" mass="19275">MVKQNAVRNSITVVTRADGTIISADDEITQEFVDYYTSLLGTEAHTIPIDDGVFDWGPKLSSELTEELCREVTALEVKEAIFNINDNKAPGPDGCSSCFFKKARNVVGDQVCKAVLDFFRSGRMLRQLNHTIIALVPKSEHSTSVTDYRPISYYNVIYKAITKIIPDRLALAL</sequence>
<dbReference type="PANTHER" id="PTHR31635">
    <property type="entry name" value="REVERSE TRANSCRIPTASE DOMAIN-CONTAINING PROTEIN-RELATED"/>
    <property type="match status" value="1"/>
</dbReference>
<dbReference type="GeneID" id="105173820"/>
<dbReference type="InParanoid" id="A0A6I9U8G0"/>
<organism evidence="1 2">
    <name type="scientific">Sesamum indicum</name>
    <name type="common">Oriental sesame</name>
    <name type="synonym">Sesamum orientale</name>
    <dbReference type="NCBI Taxonomy" id="4182"/>
    <lineage>
        <taxon>Eukaryota</taxon>
        <taxon>Viridiplantae</taxon>
        <taxon>Streptophyta</taxon>
        <taxon>Embryophyta</taxon>
        <taxon>Tracheophyta</taxon>
        <taxon>Spermatophyta</taxon>
        <taxon>Magnoliopsida</taxon>
        <taxon>eudicotyledons</taxon>
        <taxon>Gunneridae</taxon>
        <taxon>Pentapetalae</taxon>
        <taxon>asterids</taxon>
        <taxon>lamiids</taxon>
        <taxon>Lamiales</taxon>
        <taxon>Pedaliaceae</taxon>
        <taxon>Sesamum</taxon>
    </lineage>
</organism>
<evidence type="ECO:0000313" key="2">
    <source>
        <dbReference type="RefSeq" id="XP_011094002.1"/>
    </source>
</evidence>
<protein>
    <submittedName>
        <fullName evidence="2">Uncharacterized protein LOC105173820</fullName>
    </submittedName>
</protein>
<accession>A0A6I9U8G0</accession>
<keyword evidence="1" id="KW-1185">Reference proteome</keyword>
<dbReference type="KEGG" id="sind:105173820"/>
<name>A0A6I9U8G0_SESIN</name>